<accession>A0A2T5LPR0</accession>
<evidence type="ECO:0000313" key="3">
    <source>
        <dbReference type="Proteomes" id="UP000244073"/>
    </source>
</evidence>
<sequence length="1308" mass="144908">MNSWRSPSLSGDDPSSSPYPSTNGWPTTHTVVTSSQPSPSRREYAIQPPPLTTALGNHQFQGLGVGIGQGYASTPLSTTSLSSPFTHSPAANTPASAALLGSSPMSSRQYNVPYNPQDWGPVRNVPMNAGQAAYPQANNMLRVVTHHRQAGHQSDISLSPPPPPYSPPSQSQQTDQMNQNAPVLDSTSPNSGSPFIGTDRQQAIPRTRPVSTARGDVGHSRQVSLPPPPPLPHGLPSSRSSSQSRTEFYREPSSLSTGSRPYIMVSEDNLQPQLNNLNYSTVVNQGDDYRAPNSRRAVSAGPVVSSASSSRATSQSRSHSPQASAWEPGMPLPPPPPGPPPAARSQSVSGLGEASSYRSSQPPTRTQIARQPPSLGTGLDSIPPTPAGWVDETPLDTTQRRDKAPLSVDTASAVMSRNVNESAPNGSAHASRNSISSGLFRSSAVRDSSAKGIRERRIERRNRQSQVFDDYSAVSTSTNPWADALDQVKPSNLVLEDHNATETSRYDSSTRFTPRSTHSVASDGQMTSSQSRASSGLFSGNRSPYSTPRAEPSPAGLPVQGYAPTPPFSPGTDKSSSFQKSSSQALPPKALPTPPLQSGQDSRPSSGLSRREDRPASHILHLPNEAVTSPALHPRRLSIHQGPSLDSVVKQDVELIQNATRRHKEFIEKEASAADETEALRLFTEFIITESQIRRERYAKVWESDSSCFDVAQVHQRLFKVPPKPVPEPQSRRSFNAPKLDIPQNRGESSWNNYKPCLSPIASLNMSNDEMSSRGRAPSRWWESKTGSGSEGGERRVQRSKRESKYMGLPLEALQSQLDLSRGSVDGRSVDQVFDAINLYSAYGPDEYPPEKAGWQDEPPIPDYSAPASLSSHGTMREPRKMDVSRLITLPPPYPRHYPAVNNSHPELVTYRTVVRSISDLSEIKSTRQRHASESEALVHSHKARVKDGRRQFKANIQSQIQDGSISFAEAAEAEAALIDEEKKRERDLAKQVLDTYQESVLTPMQAILTDRIDRATVCIDELRSKLFDDAQHETPDQTQQEGDEKPELLEKLTQLKWLFEAREQLHREMYDLISDRDEKYKAVVILPYKQKKNDEKVRGTEDFFVQDGLDRRVNYEANALSRLESFLDVIEEKVVRGVEMQLSAFWDIAPSLLTLVQQLPENLGGFQIQIPANEYEENPSYHSHPLQYLYTLVSHAEKSSYQYIESQINLFCLLHEVKSAVMRAHSKLMETERIRQGEPEEVVKREMRQPRTDEERALTNDLKDRVATVEGQWTEALGSQIQALRERVREQLEREDGWEGLEQLEQA</sequence>
<feature type="compositionally biased region" description="Basic and acidic residues" evidence="1">
    <location>
        <begin position="792"/>
        <end position="804"/>
    </location>
</feature>
<feature type="region of interest" description="Disordered" evidence="1">
    <location>
        <begin position="765"/>
        <end position="804"/>
    </location>
</feature>
<feature type="region of interest" description="Disordered" evidence="1">
    <location>
        <begin position="285"/>
        <end position="628"/>
    </location>
</feature>
<organism evidence="2 3">
    <name type="scientific">Aspergillus ochraceoroseus IBT 24754</name>
    <dbReference type="NCBI Taxonomy" id="1392256"/>
    <lineage>
        <taxon>Eukaryota</taxon>
        <taxon>Fungi</taxon>
        <taxon>Dikarya</taxon>
        <taxon>Ascomycota</taxon>
        <taxon>Pezizomycotina</taxon>
        <taxon>Eurotiomycetes</taxon>
        <taxon>Eurotiomycetidae</taxon>
        <taxon>Eurotiales</taxon>
        <taxon>Aspergillaceae</taxon>
        <taxon>Aspergillus</taxon>
        <taxon>Aspergillus subgen. Nidulantes</taxon>
    </lineage>
</organism>
<dbReference type="OrthoDB" id="5367052at2759"/>
<feature type="compositionally biased region" description="Basic and acidic residues" evidence="1">
    <location>
        <begin position="448"/>
        <end position="462"/>
    </location>
</feature>
<feature type="compositionally biased region" description="Low complexity" evidence="1">
    <location>
        <begin position="574"/>
        <end position="588"/>
    </location>
</feature>
<feature type="compositionally biased region" description="Polar residues" evidence="1">
    <location>
        <begin position="501"/>
        <end position="546"/>
    </location>
</feature>
<feature type="compositionally biased region" description="Polar residues" evidence="1">
    <location>
        <begin position="22"/>
        <end position="39"/>
    </location>
</feature>
<dbReference type="EMBL" id="MSFN02000008">
    <property type="protein sequence ID" value="PTU18265.1"/>
    <property type="molecule type" value="Genomic_DNA"/>
</dbReference>
<evidence type="ECO:0000313" key="2">
    <source>
        <dbReference type="EMBL" id="PTU18265.1"/>
    </source>
</evidence>
<protein>
    <submittedName>
        <fullName evidence="2">Uncharacterized protein</fullName>
    </submittedName>
</protein>
<reference evidence="2 3" key="1">
    <citation type="journal article" date="2018" name="Proc. Natl. Acad. Sci. U.S.A.">
        <title>Linking secondary metabolites to gene clusters through genome sequencing of six diverse Aspergillus species.</title>
        <authorList>
            <person name="Kaerboelling I."/>
            <person name="Vesth T.C."/>
            <person name="Frisvad J.C."/>
            <person name="Nybo J.L."/>
            <person name="Theobald S."/>
            <person name="Kuo A."/>
            <person name="Bowyer P."/>
            <person name="Matsuda Y."/>
            <person name="Mondo S."/>
            <person name="Lyhne E.K."/>
            <person name="Kogle M.E."/>
            <person name="Clum A."/>
            <person name="Lipzen A."/>
            <person name="Salamov A."/>
            <person name="Ngan C.Y."/>
            <person name="Daum C."/>
            <person name="Chiniquy J."/>
            <person name="Barry K."/>
            <person name="LaButti K."/>
            <person name="Haridas S."/>
            <person name="Simmons B.A."/>
            <person name="Magnuson J.K."/>
            <person name="Mortensen U.H."/>
            <person name="Larsen T.O."/>
            <person name="Grigoriev I.V."/>
            <person name="Baker S.E."/>
            <person name="Andersen M.R."/>
        </authorList>
    </citation>
    <scope>NUCLEOTIDE SEQUENCE [LARGE SCALE GENOMIC DNA]</scope>
    <source>
        <strain evidence="2 3">IBT 24754</strain>
    </source>
</reference>
<comment type="caution">
    <text evidence="2">The sequence shown here is derived from an EMBL/GenBank/DDBJ whole genome shotgun (WGS) entry which is preliminary data.</text>
</comment>
<feature type="region of interest" description="Disordered" evidence="1">
    <location>
        <begin position="721"/>
        <end position="748"/>
    </location>
</feature>
<dbReference type="VEuPathDB" id="FungiDB:P175DRAFT_0362601"/>
<gene>
    <name evidence="2" type="ORF">P175DRAFT_0362601</name>
</gene>
<feature type="compositionally biased region" description="Polar residues" evidence="1">
    <location>
        <begin position="356"/>
        <end position="369"/>
    </location>
</feature>
<proteinExistence type="predicted"/>
<feature type="compositionally biased region" description="Polar residues" evidence="1">
    <location>
        <begin position="174"/>
        <end position="193"/>
    </location>
</feature>
<feature type="compositionally biased region" description="Pro residues" evidence="1">
    <location>
        <begin position="330"/>
        <end position="342"/>
    </location>
</feature>
<name>A0A2T5LPR0_9EURO</name>
<dbReference type="Proteomes" id="UP000244073">
    <property type="component" value="Unassembled WGS sequence"/>
</dbReference>
<feature type="compositionally biased region" description="Low complexity" evidence="1">
    <location>
        <begin position="294"/>
        <end position="320"/>
    </location>
</feature>
<feature type="compositionally biased region" description="Polar residues" evidence="1">
    <location>
        <begin position="597"/>
        <end position="608"/>
    </location>
</feature>
<feature type="compositionally biased region" description="Polar residues" evidence="1">
    <location>
        <begin position="409"/>
        <end position="440"/>
    </location>
</feature>
<feature type="region of interest" description="Disordered" evidence="1">
    <location>
        <begin position="147"/>
        <end position="261"/>
    </location>
</feature>
<feature type="compositionally biased region" description="Low complexity" evidence="1">
    <location>
        <begin position="234"/>
        <end position="244"/>
    </location>
</feature>
<feature type="region of interest" description="Disordered" evidence="1">
    <location>
        <begin position="1"/>
        <end position="58"/>
    </location>
</feature>
<dbReference type="GeneID" id="63809807"/>
<dbReference type="RefSeq" id="XP_040749657.1">
    <property type="nucleotide sequence ID" value="XM_040892925.1"/>
</dbReference>
<feature type="compositionally biased region" description="Low complexity" evidence="1">
    <location>
        <begin position="1"/>
        <end position="21"/>
    </location>
</feature>
<evidence type="ECO:0000256" key="1">
    <source>
        <dbReference type="SAM" id="MobiDB-lite"/>
    </source>
</evidence>